<organism evidence="2 3">
    <name type="scientific">Salipaludibacillus aurantiacus</name>
    <dbReference type="NCBI Taxonomy" id="1601833"/>
    <lineage>
        <taxon>Bacteria</taxon>
        <taxon>Bacillati</taxon>
        <taxon>Bacillota</taxon>
        <taxon>Bacilli</taxon>
        <taxon>Bacillales</taxon>
        <taxon>Bacillaceae</taxon>
    </lineage>
</organism>
<dbReference type="EMBL" id="FOGT01000007">
    <property type="protein sequence ID" value="SES07587.1"/>
    <property type="molecule type" value="Genomic_DNA"/>
</dbReference>
<dbReference type="SUPFAM" id="SSF103642">
    <property type="entry name" value="Sec-C motif"/>
    <property type="match status" value="1"/>
</dbReference>
<dbReference type="Proteomes" id="UP000198571">
    <property type="component" value="Unassembled WGS sequence"/>
</dbReference>
<reference evidence="3" key="1">
    <citation type="submission" date="2016-10" db="EMBL/GenBank/DDBJ databases">
        <authorList>
            <person name="Varghese N."/>
            <person name="Submissions S."/>
        </authorList>
    </citation>
    <scope>NUCLEOTIDE SEQUENCE [LARGE SCALE GENOMIC DNA]</scope>
    <source>
        <strain evidence="3">S9</strain>
    </source>
</reference>
<dbReference type="AlphaFoldDB" id="A0A1H9UEJ4"/>
<evidence type="ECO:0000313" key="3">
    <source>
        <dbReference type="Proteomes" id="UP000198571"/>
    </source>
</evidence>
<protein>
    <submittedName>
        <fullName evidence="2">SEC-C motif-containing protein</fullName>
    </submittedName>
</protein>
<dbReference type="Gene3D" id="3.10.450.50">
    <property type="match status" value="1"/>
</dbReference>
<name>A0A1H9UEJ4_9BACI</name>
<evidence type="ECO:0000313" key="2">
    <source>
        <dbReference type="EMBL" id="SES07587.1"/>
    </source>
</evidence>
<proteinExistence type="predicted"/>
<evidence type="ECO:0000256" key="1">
    <source>
        <dbReference type="SAM" id="MobiDB-lite"/>
    </source>
</evidence>
<sequence>MARLTEYVIALTHLYGLVHKHKVVEIYNKHHESEAAAEDIEKLYDTPPDELTPQFVHTYKNHFVHEAIMEFGEFEDHLAQRKGKPYYIPNRTELLKYTDDMYLERTAPFYKLLTYLTSRYFKKDKEKAYELADEIQAICHAGFSTNTIFDTIAIYGVEFKDEKEVNKLVPLILDLANHTRLWENNGFTPHELSESSEKPNLMPLPLMKDSVSTAGPSEKAGRNDPCPCGSGKKYKKCCLN</sequence>
<dbReference type="STRING" id="1601833.SAMN05518684_107152"/>
<keyword evidence="3" id="KW-1185">Reference proteome</keyword>
<dbReference type="Pfam" id="PF02810">
    <property type="entry name" value="SEC-C"/>
    <property type="match status" value="1"/>
</dbReference>
<accession>A0A1H9UEJ4</accession>
<dbReference type="RefSeq" id="WP_245733065.1">
    <property type="nucleotide sequence ID" value="NZ_FOGT01000007.1"/>
</dbReference>
<feature type="region of interest" description="Disordered" evidence="1">
    <location>
        <begin position="211"/>
        <end position="230"/>
    </location>
</feature>
<dbReference type="InterPro" id="IPR004027">
    <property type="entry name" value="SEC_C_motif"/>
</dbReference>
<gene>
    <name evidence="2" type="ORF">SAMN05518684_107152</name>
</gene>